<sequence>MKIMNSKFYYLLLFITVFATSCNSDDDNKADNQEAPEYVTETKASLTGEWRLVSSKIDEENVSSADFECLKNSLAEFKDDNTYKLNFKKRGPSTSSLCTETSSQSGTYTVTALNNVTFFNSTSEIKLINDTLQITTVITGADSKTQTQVDIFVRSDNDEFEEPNTAEEPEDVEVAEDETTDNTSTYDGSVVVAKLLGKWKIDGASDDCLQKNTIEFTSGSILEFIQHQKNFNRSDLLKNNANVSYPMPKQFKIVVNSGIHNVTFDTEADCKFIKKSTVEYVVTDEKSVLFKNSPNVKILVEDDSTIKLNYEYTDKDSNKQTIEFTYVKI</sequence>
<evidence type="ECO:0000256" key="1">
    <source>
        <dbReference type="SAM" id="MobiDB-lite"/>
    </source>
</evidence>
<protein>
    <submittedName>
        <fullName evidence="4">Lipocalin-like domain-containing protein</fullName>
    </submittedName>
</protein>
<dbReference type="STRING" id="76595.SAMN05660313_02851"/>
<dbReference type="Pfam" id="PF13648">
    <property type="entry name" value="Lipocalin_4"/>
    <property type="match status" value="1"/>
</dbReference>
<reference evidence="5" key="1">
    <citation type="submission" date="2016-11" db="EMBL/GenBank/DDBJ databases">
        <authorList>
            <person name="Varghese N."/>
            <person name="Submissions S."/>
        </authorList>
    </citation>
    <scope>NUCLEOTIDE SEQUENCE [LARGE SCALE GENOMIC DNA]</scope>
    <source>
        <strain evidence="5">DSM 24786</strain>
    </source>
</reference>
<dbReference type="AlphaFoldDB" id="A0A1K1QPP6"/>
<feature type="compositionally biased region" description="Acidic residues" evidence="1">
    <location>
        <begin position="158"/>
        <end position="180"/>
    </location>
</feature>
<feature type="region of interest" description="Disordered" evidence="1">
    <location>
        <begin position="155"/>
        <end position="184"/>
    </location>
</feature>
<evidence type="ECO:0000313" key="4">
    <source>
        <dbReference type="EMBL" id="SFW61649.1"/>
    </source>
</evidence>
<accession>A0A1K1QPP6</accession>
<feature type="signal peptide" evidence="2">
    <location>
        <begin position="1"/>
        <end position="24"/>
    </location>
</feature>
<dbReference type="RefSeq" id="WP_072304474.1">
    <property type="nucleotide sequence ID" value="NZ_FPIY01000004.1"/>
</dbReference>
<feature type="domain" description="Lipocalin-like" evidence="3">
    <location>
        <begin position="46"/>
        <end position="124"/>
    </location>
</feature>
<keyword evidence="2" id="KW-0732">Signal</keyword>
<evidence type="ECO:0000313" key="5">
    <source>
        <dbReference type="Proteomes" id="UP000183257"/>
    </source>
</evidence>
<evidence type="ECO:0000259" key="3">
    <source>
        <dbReference type="Pfam" id="PF13648"/>
    </source>
</evidence>
<dbReference type="OrthoDB" id="1159893at2"/>
<name>A0A1K1QPP6_9FLAO</name>
<keyword evidence="5" id="KW-1185">Reference proteome</keyword>
<dbReference type="InterPro" id="IPR024311">
    <property type="entry name" value="Lipocalin-like"/>
</dbReference>
<dbReference type="PROSITE" id="PS51257">
    <property type="entry name" value="PROKAR_LIPOPROTEIN"/>
    <property type="match status" value="1"/>
</dbReference>
<proteinExistence type="predicted"/>
<organism evidence="4 5">
    <name type="scientific">Cellulophaga fucicola</name>
    <dbReference type="NCBI Taxonomy" id="76595"/>
    <lineage>
        <taxon>Bacteria</taxon>
        <taxon>Pseudomonadati</taxon>
        <taxon>Bacteroidota</taxon>
        <taxon>Flavobacteriia</taxon>
        <taxon>Flavobacteriales</taxon>
        <taxon>Flavobacteriaceae</taxon>
        <taxon>Cellulophaga</taxon>
    </lineage>
</organism>
<evidence type="ECO:0000256" key="2">
    <source>
        <dbReference type="SAM" id="SignalP"/>
    </source>
</evidence>
<dbReference type="EMBL" id="FPIY01000004">
    <property type="protein sequence ID" value="SFW61649.1"/>
    <property type="molecule type" value="Genomic_DNA"/>
</dbReference>
<feature type="chain" id="PRO_5012498689" evidence="2">
    <location>
        <begin position="25"/>
        <end position="329"/>
    </location>
</feature>
<gene>
    <name evidence="4" type="ORF">SAMN05660313_02851</name>
</gene>
<dbReference type="Proteomes" id="UP000183257">
    <property type="component" value="Unassembled WGS sequence"/>
</dbReference>